<evidence type="ECO:0000256" key="14">
    <source>
        <dbReference type="ARBA" id="ARBA00023235"/>
    </source>
</evidence>
<dbReference type="PROSITE" id="PS51206">
    <property type="entry name" value="SF3_HELICASE_1"/>
    <property type="match status" value="1"/>
</dbReference>
<proteinExistence type="predicted"/>
<evidence type="ECO:0000256" key="6">
    <source>
        <dbReference type="ARBA" id="ARBA00022723"/>
    </source>
</evidence>
<dbReference type="GO" id="GO:0005524">
    <property type="term" value="F:ATP binding"/>
    <property type="evidence" value="ECO:0007669"/>
    <property type="project" value="UniProtKB-KW"/>
</dbReference>
<evidence type="ECO:0000256" key="7">
    <source>
        <dbReference type="ARBA" id="ARBA00022741"/>
    </source>
</evidence>
<dbReference type="InterPro" id="IPR027417">
    <property type="entry name" value="P-loop_NTPase"/>
</dbReference>
<accession>A0A0B5CVG5</accession>
<keyword evidence="23" id="KW-1185">Reference proteome</keyword>
<keyword evidence="2" id="KW-0244">Early protein</keyword>
<evidence type="ECO:0000256" key="16">
    <source>
        <dbReference type="ARBA" id="ARBA00034808"/>
    </source>
</evidence>
<dbReference type="GO" id="GO:0043138">
    <property type="term" value="F:3'-5' DNA helicase activity"/>
    <property type="evidence" value="ECO:0007669"/>
    <property type="project" value="UniProtKB-EC"/>
</dbReference>
<evidence type="ECO:0000256" key="9">
    <source>
        <dbReference type="ARBA" id="ARBA00022801"/>
    </source>
</evidence>
<keyword evidence="9" id="KW-0378">Hydrolase</keyword>
<evidence type="ECO:0000259" key="21">
    <source>
        <dbReference type="PROSITE" id="PS51341"/>
    </source>
</evidence>
<dbReference type="InterPro" id="IPR036869">
    <property type="entry name" value="J_dom_sf"/>
</dbReference>
<dbReference type="InterPro" id="IPR037102">
    <property type="entry name" value="Znf_lg_T-Ag_D1_dom_sf"/>
</dbReference>
<dbReference type="Pfam" id="PF06431">
    <property type="entry name" value="Polyoma_lg_T_C"/>
    <property type="match status" value="1"/>
</dbReference>
<dbReference type="Pfam" id="PF02217">
    <property type="entry name" value="T_Ag_DNA_bind"/>
    <property type="match status" value="1"/>
</dbReference>
<evidence type="ECO:0000256" key="19">
    <source>
        <dbReference type="SAM" id="MobiDB-lite"/>
    </source>
</evidence>
<dbReference type="RefSeq" id="YP_009116786.1">
    <property type="nucleotide sequence ID" value="NC_026244.1"/>
</dbReference>
<dbReference type="InterPro" id="IPR003133">
    <property type="entry name" value="T_Ag_DNA-bd"/>
</dbReference>
<dbReference type="GO" id="GO:0008270">
    <property type="term" value="F:zinc ion binding"/>
    <property type="evidence" value="ECO:0007669"/>
    <property type="project" value="UniProtKB-KW"/>
</dbReference>
<dbReference type="InterPro" id="IPR017910">
    <property type="entry name" value="Znf_lg_T-Ag_D1-typ"/>
</dbReference>
<organism evidence="22 23">
    <name type="scientific">Rhynchobatus djiddensis polyomavirus 1</name>
    <dbReference type="NCBI Taxonomy" id="2170102"/>
    <lineage>
        <taxon>Viruses</taxon>
        <taxon>Monodnaviria</taxon>
        <taxon>Shotokuvirae</taxon>
        <taxon>Cossaviricota</taxon>
        <taxon>Papovaviricetes</taxon>
        <taxon>Sepolyvirales</taxon>
        <taxon>Polyomaviridae</taxon>
        <taxon>Etapolyomavirus</taxon>
        <taxon>Etapolyomavirus rhyndjiddensis</taxon>
    </lineage>
</organism>
<keyword evidence="14" id="KW-0413">Isomerase</keyword>
<keyword evidence="8 18" id="KW-0863">Zinc-finger</keyword>
<dbReference type="KEGG" id="vg:22921878"/>
<evidence type="ECO:0000256" key="8">
    <source>
        <dbReference type="ARBA" id="ARBA00022771"/>
    </source>
</evidence>
<dbReference type="EMBL" id="KP264963">
    <property type="protein sequence ID" value="AJE25843.1"/>
    <property type="molecule type" value="Genomic_DNA"/>
</dbReference>
<evidence type="ECO:0000256" key="10">
    <source>
        <dbReference type="ARBA" id="ARBA00022806"/>
    </source>
</evidence>
<evidence type="ECO:0000256" key="1">
    <source>
        <dbReference type="ARBA" id="ARBA00004147"/>
    </source>
</evidence>
<dbReference type="GeneID" id="22921878"/>
<dbReference type="Gene3D" id="3.40.50.300">
    <property type="entry name" value="P-loop containing nucleotide triphosphate hydrolases"/>
    <property type="match status" value="1"/>
</dbReference>
<dbReference type="SUPFAM" id="SSF46565">
    <property type="entry name" value="Chaperone J-domain"/>
    <property type="match status" value="1"/>
</dbReference>
<dbReference type="InterPro" id="IPR014015">
    <property type="entry name" value="Helicase_SF3_DNA-vir"/>
</dbReference>
<keyword evidence="13" id="KW-0238">DNA-binding</keyword>
<dbReference type="PROSITE" id="PS51341">
    <property type="entry name" value="ZF_LTAG_D1"/>
    <property type="match status" value="1"/>
</dbReference>
<evidence type="ECO:0000313" key="22">
    <source>
        <dbReference type="EMBL" id="AJE25843.1"/>
    </source>
</evidence>
<feature type="region of interest" description="Disordered" evidence="19">
    <location>
        <begin position="577"/>
        <end position="597"/>
    </location>
</feature>
<dbReference type="Gene3D" id="1.20.1050.70">
    <property type="entry name" value="Large T antigen, SV40, domain 3"/>
    <property type="match status" value="1"/>
</dbReference>
<keyword evidence="3" id="KW-0597">Phosphoprotein</keyword>
<dbReference type="Proteomes" id="UP000139727">
    <property type="component" value="Genome"/>
</dbReference>
<comment type="subcellular location">
    <subcellularLocation>
        <location evidence="1">Host nucleus</location>
    </subcellularLocation>
</comment>
<keyword evidence="4" id="KW-1048">Host nucleus</keyword>
<feature type="domain" description="SF3 helicase" evidence="20">
    <location>
        <begin position="348"/>
        <end position="517"/>
    </location>
</feature>
<evidence type="ECO:0000256" key="18">
    <source>
        <dbReference type="PROSITE-ProRule" id="PRU00671"/>
    </source>
</evidence>
<keyword evidence="10" id="KW-0347">Helicase</keyword>
<evidence type="ECO:0000256" key="3">
    <source>
        <dbReference type="ARBA" id="ARBA00022553"/>
    </source>
</evidence>
<dbReference type="Gene3D" id="1.10.10.510">
    <property type="entry name" value="Zinc finger, large T-antigen D1 domain"/>
    <property type="match status" value="1"/>
</dbReference>
<keyword evidence="6" id="KW-0479">Metal-binding</keyword>
<dbReference type="GO" id="GO:0016787">
    <property type="term" value="F:hydrolase activity"/>
    <property type="evidence" value="ECO:0007669"/>
    <property type="project" value="UniProtKB-KW"/>
</dbReference>
<comment type="catalytic activity">
    <reaction evidence="17">
        <text>ATP + H2O = ADP + phosphate + H(+)</text>
        <dbReference type="Rhea" id="RHEA:13065"/>
        <dbReference type="ChEBI" id="CHEBI:15377"/>
        <dbReference type="ChEBI" id="CHEBI:15378"/>
        <dbReference type="ChEBI" id="CHEBI:30616"/>
        <dbReference type="ChEBI" id="CHEBI:43474"/>
        <dbReference type="ChEBI" id="CHEBI:456216"/>
        <dbReference type="EC" id="5.6.2.4"/>
    </reaction>
</comment>
<dbReference type="GO" id="GO:0042025">
    <property type="term" value="C:host cell nucleus"/>
    <property type="evidence" value="ECO:0007669"/>
    <property type="project" value="UniProtKB-SubCell"/>
</dbReference>
<evidence type="ECO:0000256" key="17">
    <source>
        <dbReference type="ARBA" id="ARBA00048988"/>
    </source>
</evidence>
<evidence type="ECO:0000256" key="5">
    <source>
        <dbReference type="ARBA" id="ARBA00022705"/>
    </source>
</evidence>
<evidence type="ECO:0000256" key="11">
    <source>
        <dbReference type="ARBA" id="ARBA00022833"/>
    </source>
</evidence>
<evidence type="ECO:0000313" key="23">
    <source>
        <dbReference type="Proteomes" id="UP000139727"/>
    </source>
</evidence>
<dbReference type="SUPFAM" id="SSF52540">
    <property type="entry name" value="P-loop containing nucleoside triphosphate hydrolases"/>
    <property type="match status" value="1"/>
</dbReference>
<feature type="domain" description="T-ag D1-type" evidence="21">
    <location>
        <begin position="226"/>
        <end position="316"/>
    </location>
</feature>
<evidence type="ECO:0000256" key="2">
    <source>
        <dbReference type="ARBA" id="ARBA00022518"/>
    </source>
</evidence>
<dbReference type="Gene3D" id="1.10.287.110">
    <property type="entry name" value="DnaJ domain"/>
    <property type="match status" value="1"/>
</dbReference>
<evidence type="ECO:0000256" key="12">
    <source>
        <dbReference type="ARBA" id="ARBA00022840"/>
    </source>
</evidence>
<keyword evidence="11" id="KW-0862">Zinc</keyword>
<dbReference type="InterPro" id="IPR010932">
    <property type="entry name" value="Lg_T_Ag_Polyomavir_C"/>
</dbReference>
<dbReference type="GO" id="GO:0003688">
    <property type="term" value="F:DNA replication origin binding"/>
    <property type="evidence" value="ECO:0007669"/>
    <property type="project" value="InterPro"/>
</dbReference>
<keyword evidence="12" id="KW-0067">ATP-binding</keyword>
<keyword evidence="7" id="KW-0547">Nucleotide-binding</keyword>
<evidence type="ECO:0000256" key="13">
    <source>
        <dbReference type="ARBA" id="ARBA00023125"/>
    </source>
</evidence>
<name>A0A0B5CVG5_9POLY</name>
<dbReference type="EC" id="5.6.2.4" evidence="16"/>
<evidence type="ECO:0000256" key="15">
    <source>
        <dbReference type="ARBA" id="ARBA00034617"/>
    </source>
</evidence>
<comment type="catalytic activity">
    <reaction evidence="15">
        <text>Couples ATP hydrolysis with the unwinding of duplex DNA by translocating in the 3'-5' direction.</text>
        <dbReference type="EC" id="5.6.2.4"/>
    </reaction>
</comment>
<dbReference type="GO" id="GO:0006260">
    <property type="term" value="P:DNA replication"/>
    <property type="evidence" value="ECO:0007669"/>
    <property type="project" value="UniProtKB-KW"/>
</dbReference>
<keyword evidence="5" id="KW-0235">DNA replication</keyword>
<evidence type="ECO:0000259" key="20">
    <source>
        <dbReference type="PROSITE" id="PS51206"/>
    </source>
</evidence>
<reference evidence="22 23" key="1">
    <citation type="journal article" date="2016" name="Genome Announc.">
        <title>Complete Sequence of the Smallest Polyomavirus Genome, Giant Guitarfish (Rhynchobatus djiddensis) Polyomavirus 1.</title>
        <authorList>
            <person name="Dill J.A."/>
            <person name="Ng T.F."/>
            <person name="Camus A.C."/>
        </authorList>
    </citation>
    <scope>NUCLEOTIDE SEQUENCE [LARGE SCALE GENOMIC DNA]</scope>
    <source>
        <strain evidence="22">UGA1</strain>
    </source>
</reference>
<evidence type="ECO:0000256" key="4">
    <source>
        <dbReference type="ARBA" id="ARBA00022562"/>
    </source>
</evidence>
<protein>
    <recommendedName>
        <fullName evidence="16">DNA 3'-5' helicase</fullName>
        <ecNumber evidence="16">5.6.2.4</ecNumber>
    </recommendedName>
</protein>
<feature type="region of interest" description="Disordered" evidence="19">
    <location>
        <begin position="75"/>
        <end position="97"/>
    </location>
</feature>
<sequence>MDYYNALVILRRHLGIKRGATLSLQEIKEKRDEWLRKNHPDKGGSTESTQKVNAAWKCVSETGRDLHYFARDDGLSSDDDDDAGPSSSQSSQWTPPKRSMTIPRYIRMHVEKPSPKCHRCYSLFVIICVREKLQPIMGVLADSGVEVNCQIIKQLGEFDAILFSTMGSHRASAIERGCGKCCRVAPYDVFIVHKNHKDPLISAMRDPQNEGDIAEDSFPTEDESVGDNFDMYKFTQFALKCGHCNMYLLMGAYDNFSKLPDKCELCKTNKEHKENHIYHHRNACIFFRSKDKRKLASTARDSVIAEQAYTMHTSSRKDIFNRYFTETLDLCRKLEITAAISAAVACFIEICHGENAFKLLMDTLLEAFVEALPKRRVVVFRGPYNSGKTTIANSIRSLLKAPSLNVNSRFEDLKFELGRAIGRYCVLMEDVMGEPYDDSGTYGKGFGFPNLDKLRDLLDGLCPVGLEQKHVNKVEQQFPPCLITCNPYRIPAGVKQRCLKVFGFTVKKHVADAIKKNDVSISFLSSKECLVLAMICVYNKDDWTENNQEWCSILKNEVTAHSIYYNILQGTAECSTEEGTPLFSHPPEGNESQRQSI</sequence>